<protein>
    <submittedName>
        <fullName evidence="1">Transposase</fullName>
    </submittedName>
</protein>
<dbReference type="AlphaFoldDB" id="A0A7W7KRI6"/>
<name>A0A7W7KRI6_PSENT</name>
<accession>A0A7W7KRI6</accession>
<evidence type="ECO:0000313" key="1">
    <source>
        <dbReference type="EMBL" id="MBB4867644.1"/>
    </source>
</evidence>
<proteinExistence type="predicted"/>
<sequence length="68" mass="8087">MILMLLWQEDRLSQRQGSHCSWFCEHYREWAGKLDLVMPQEHRAGEKLFADYASQTVPVIDRHSGEIR</sequence>
<organism evidence="1 2">
    <name type="scientific">Pseudomonas nitroreducens</name>
    <dbReference type="NCBI Taxonomy" id="46680"/>
    <lineage>
        <taxon>Bacteria</taxon>
        <taxon>Pseudomonadati</taxon>
        <taxon>Pseudomonadota</taxon>
        <taxon>Gammaproteobacteria</taxon>
        <taxon>Pseudomonadales</taxon>
        <taxon>Pseudomonadaceae</taxon>
        <taxon>Pseudomonas</taxon>
    </lineage>
</organism>
<gene>
    <name evidence="1" type="ORF">HNP46_006563</name>
</gene>
<reference evidence="1 2" key="1">
    <citation type="submission" date="2020-08" db="EMBL/GenBank/DDBJ databases">
        <title>Functional genomics of gut bacteria from endangered species of beetles.</title>
        <authorList>
            <person name="Carlos-Shanley C."/>
        </authorList>
    </citation>
    <scope>NUCLEOTIDE SEQUENCE [LARGE SCALE GENOMIC DNA]</scope>
    <source>
        <strain evidence="1 2">S00179</strain>
    </source>
</reference>
<comment type="caution">
    <text evidence="1">The sequence shown here is derived from an EMBL/GenBank/DDBJ whole genome shotgun (WGS) entry which is preliminary data.</text>
</comment>
<evidence type="ECO:0000313" key="2">
    <source>
        <dbReference type="Proteomes" id="UP000566995"/>
    </source>
</evidence>
<dbReference type="EMBL" id="JACHLI010000044">
    <property type="protein sequence ID" value="MBB4867644.1"/>
    <property type="molecule type" value="Genomic_DNA"/>
</dbReference>
<dbReference type="Proteomes" id="UP000566995">
    <property type="component" value="Unassembled WGS sequence"/>
</dbReference>